<dbReference type="RefSeq" id="WP_052127339.1">
    <property type="nucleotide sequence ID" value="NZ_AVPG01000028.1"/>
</dbReference>
<proteinExistence type="predicted"/>
<evidence type="ECO:0000313" key="1">
    <source>
        <dbReference type="EMBL" id="KGX84975.1"/>
    </source>
</evidence>
<gene>
    <name evidence="1" type="ORF">N784_11410</name>
</gene>
<dbReference type="AlphaFoldDB" id="A0A0A5G1N0"/>
<name>A0A0A5G1N0_9BACI</name>
<keyword evidence="2" id="KW-1185">Reference proteome</keyword>
<reference evidence="1 2" key="1">
    <citation type="submission" date="2013-08" db="EMBL/GenBank/DDBJ databases">
        <authorList>
            <person name="Huang J."/>
            <person name="Wang G."/>
        </authorList>
    </citation>
    <scope>NUCLEOTIDE SEQUENCE [LARGE SCALE GENOMIC DNA]</scope>
    <source>
        <strain evidence="1 2">JSM 072002</strain>
    </source>
</reference>
<dbReference type="Proteomes" id="UP000030401">
    <property type="component" value="Unassembled WGS sequence"/>
</dbReference>
<protein>
    <submittedName>
        <fullName evidence="1">Uncharacterized protein</fullName>
    </submittedName>
</protein>
<dbReference type="Gene3D" id="3.40.630.30">
    <property type="match status" value="1"/>
</dbReference>
<accession>A0A0A5G1N0</accession>
<sequence length="76" mass="9039">MILLKGKQVELRPVMKDDLKRLYEWRNDEEFCDLAAGSDSYLFNNTQDYDRLKSTDLAKENEKLMEIGQKLIRQNI</sequence>
<evidence type="ECO:0000313" key="2">
    <source>
        <dbReference type="Proteomes" id="UP000030401"/>
    </source>
</evidence>
<dbReference type="EMBL" id="AVPG01000028">
    <property type="protein sequence ID" value="KGX84975.1"/>
    <property type="molecule type" value="Genomic_DNA"/>
</dbReference>
<organism evidence="1 2">
    <name type="scientific">Pontibacillus litoralis JSM 072002</name>
    <dbReference type="NCBI Taxonomy" id="1385512"/>
    <lineage>
        <taxon>Bacteria</taxon>
        <taxon>Bacillati</taxon>
        <taxon>Bacillota</taxon>
        <taxon>Bacilli</taxon>
        <taxon>Bacillales</taxon>
        <taxon>Bacillaceae</taxon>
        <taxon>Pontibacillus</taxon>
    </lineage>
</organism>
<comment type="caution">
    <text evidence="1">The sequence shown here is derived from an EMBL/GenBank/DDBJ whole genome shotgun (WGS) entry which is preliminary data.</text>
</comment>